<evidence type="ECO:0000256" key="2">
    <source>
        <dbReference type="ARBA" id="ARBA00022741"/>
    </source>
</evidence>
<keyword evidence="1 5" id="KW-0436">Ligase</keyword>
<keyword evidence="7" id="KW-1185">Reference proteome</keyword>
<evidence type="ECO:0000256" key="4">
    <source>
        <dbReference type="ARBA" id="ARBA00048819"/>
    </source>
</evidence>
<comment type="catalytic activity">
    <reaction evidence="4 5">
        <text>L-cysteine + L-glutamate + ATP = gamma-L-glutamyl-L-cysteine + ADP + phosphate + H(+)</text>
        <dbReference type="Rhea" id="RHEA:13285"/>
        <dbReference type="ChEBI" id="CHEBI:15378"/>
        <dbReference type="ChEBI" id="CHEBI:29985"/>
        <dbReference type="ChEBI" id="CHEBI:30616"/>
        <dbReference type="ChEBI" id="CHEBI:35235"/>
        <dbReference type="ChEBI" id="CHEBI:43474"/>
        <dbReference type="ChEBI" id="CHEBI:58173"/>
        <dbReference type="ChEBI" id="CHEBI:456216"/>
        <dbReference type="EC" id="6.3.2.2"/>
    </reaction>
</comment>
<dbReference type="NCBIfam" id="NF010041">
    <property type="entry name" value="PRK13517.1-1"/>
    <property type="match status" value="1"/>
</dbReference>
<dbReference type="EMBL" id="JAAATY010000003">
    <property type="protein sequence ID" value="NRN64317.1"/>
    <property type="molecule type" value="Genomic_DNA"/>
</dbReference>
<dbReference type="InterPro" id="IPR014746">
    <property type="entry name" value="Gln_synth/guanido_kin_cat_dom"/>
</dbReference>
<dbReference type="Gene3D" id="3.30.590.20">
    <property type="match status" value="1"/>
</dbReference>
<dbReference type="Pfam" id="PF04107">
    <property type="entry name" value="GCS2"/>
    <property type="match status" value="1"/>
</dbReference>
<dbReference type="RefSeq" id="WP_312872527.1">
    <property type="nucleotide sequence ID" value="NZ_CBCSGW010000007.1"/>
</dbReference>
<dbReference type="Proteomes" id="UP000763557">
    <property type="component" value="Unassembled WGS sequence"/>
</dbReference>
<gene>
    <name evidence="6" type="ORF">GC106_15230</name>
</gene>
<evidence type="ECO:0000256" key="3">
    <source>
        <dbReference type="ARBA" id="ARBA00022840"/>
    </source>
</evidence>
<protein>
    <recommendedName>
        <fullName evidence="5">Putative glutamate--cysteine ligase 2</fullName>
        <ecNumber evidence="5">6.3.2.2</ecNumber>
    </recommendedName>
    <alternativeName>
        <fullName evidence="5">Gamma-glutamylcysteine synthetase 2</fullName>
        <shortName evidence="5">GCS 2</shortName>
        <shortName evidence="5">Gamma-GCS 2</shortName>
    </alternativeName>
</protein>
<evidence type="ECO:0000313" key="7">
    <source>
        <dbReference type="Proteomes" id="UP000763557"/>
    </source>
</evidence>
<dbReference type="InterPro" id="IPR050141">
    <property type="entry name" value="GCL_type2/YbdK_subfam"/>
</dbReference>
<dbReference type="HAMAP" id="MF_01609">
    <property type="entry name" value="Glu_cys_ligase_2"/>
    <property type="match status" value="1"/>
</dbReference>
<evidence type="ECO:0000256" key="5">
    <source>
        <dbReference type="HAMAP-Rule" id="MF_01609"/>
    </source>
</evidence>
<keyword evidence="3 5" id="KW-0067">ATP-binding</keyword>
<comment type="similarity">
    <text evidence="5">Belongs to the glutamate--cysteine ligase type 2 family. YbdK subfamily.</text>
</comment>
<name>A0ABX2EZ90_9PSEU</name>
<accession>A0ABX2EZ90</accession>
<reference evidence="6 7" key="1">
    <citation type="submission" date="2020-01" db="EMBL/GenBank/DDBJ databases">
        <title>Kibdelosporangium persica a novel Actinomycetes from a hot desert in Iran.</title>
        <authorList>
            <person name="Safaei N."/>
            <person name="Zaburannyi N."/>
            <person name="Mueller R."/>
            <person name="Wink J."/>
        </authorList>
    </citation>
    <scope>NUCLEOTIDE SEQUENCE [LARGE SCALE GENOMIC DNA]</scope>
    <source>
        <strain evidence="6 7">4NS15</strain>
    </source>
</reference>
<comment type="caution">
    <text evidence="6">The sequence shown here is derived from an EMBL/GenBank/DDBJ whole genome shotgun (WGS) entry which is preliminary data.</text>
</comment>
<dbReference type="InterPro" id="IPR006336">
    <property type="entry name" value="GCS2"/>
</dbReference>
<evidence type="ECO:0000256" key="1">
    <source>
        <dbReference type="ARBA" id="ARBA00022598"/>
    </source>
</evidence>
<dbReference type="GO" id="GO:0016874">
    <property type="term" value="F:ligase activity"/>
    <property type="evidence" value="ECO:0007669"/>
    <property type="project" value="UniProtKB-KW"/>
</dbReference>
<sequence length="382" mass="41106">MSEAQLGTREYVLAATQVDQLVDRLTVGVEEEFLLVDVESGRLADRAPDILSDADGQGHDLQPEITLSQVESASGICMTMPELRAQLIGARHLLAEEAERHGTWLIATGAPVLGRESPNALTPLPRYHRMTREFRALIADLPVCGCHVHIGLPDDEARVVVCNHIRYWLPTLLAVGANSPYCNDTDTGYASWRYLMWSRWPSAGAPPWFESAADYYSARERVVASGAAMDLGMLYWDVRLSAHQPTVEVRVGDVAPTADDAVLMAALVRGIAATALASGACAPDVPQHVLRPALWRAARDGLEGLGVDLVTGELAPAADLAGSLVRWIRPALEVSGDYELVDESLARLVLDGCGAARQRAAFARTGSLGGVVEFLHAQTKSG</sequence>
<dbReference type="NCBIfam" id="TIGR02050">
    <property type="entry name" value="gshA_cyan_rel"/>
    <property type="match status" value="1"/>
</dbReference>
<comment type="function">
    <text evidence="5">ATP-dependent carboxylate-amine ligase which exhibits weak glutamate--cysteine ligase activity.</text>
</comment>
<dbReference type="InterPro" id="IPR011793">
    <property type="entry name" value="YbdK"/>
</dbReference>
<organism evidence="6 7">
    <name type="scientific">Kibdelosporangium persicum</name>
    <dbReference type="NCBI Taxonomy" id="2698649"/>
    <lineage>
        <taxon>Bacteria</taxon>
        <taxon>Bacillati</taxon>
        <taxon>Actinomycetota</taxon>
        <taxon>Actinomycetes</taxon>
        <taxon>Pseudonocardiales</taxon>
        <taxon>Pseudonocardiaceae</taxon>
        <taxon>Kibdelosporangium</taxon>
    </lineage>
</organism>
<proteinExistence type="inferred from homology"/>
<dbReference type="PANTHER" id="PTHR36510:SF1">
    <property type="entry name" value="GLUTAMATE--CYSTEINE LIGASE 2-RELATED"/>
    <property type="match status" value="1"/>
</dbReference>
<dbReference type="EC" id="6.3.2.2" evidence="5"/>
<keyword evidence="2 5" id="KW-0547">Nucleotide-binding</keyword>
<dbReference type="SUPFAM" id="SSF55931">
    <property type="entry name" value="Glutamine synthetase/guanido kinase"/>
    <property type="match status" value="1"/>
</dbReference>
<dbReference type="PANTHER" id="PTHR36510">
    <property type="entry name" value="GLUTAMATE--CYSTEINE LIGASE 2-RELATED"/>
    <property type="match status" value="1"/>
</dbReference>
<evidence type="ECO:0000313" key="6">
    <source>
        <dbReference type="EMBL" id="NRN64317.1"/>
    </source>
</evidence>